<organism evidence="1 2">
    <name type="scientific">Populus alba</name>
    <name type="common">White poplar</name>
    <dbReference type="NCBI Taxonomy" id="43335"/>
    <lineage>
        <taxon>Eukaryota</taxon>
        <taxon>Viridiplantae</taxon>
        <taxon>Streptophyta</taxon>
        <taxon>Embryophyta</taxon>
        <taxon>Tracheophyta</taxon>
        <taxon>Spermatophyta</taxon>
        <taxon>Magnoliopsida</taxon>
        <taxon>eudicotyledons</taxon>
        <taxon>Gunneridae</taxon>
        <taxon>Pentapetalae</taxon>
        <taxon>rosids</taxon>
        <taxon>fabids</taxon>
        <taxon>Malpighiales</taxon>
        <taxon>Salicaceae</taxon>
        <taxon>Saliceae</taxon>
        <taxon>Populus</taxon>
    </lineage>
</organism>
<feature type="non-terminal residue" evidence="1">
    <location>
        <position position="84"/>
    </location>
</feature>
<accession>A0ACC4B8F7</accession>
<keyword evidence="2" id="KW-1185">Reference proteome</keyword>
<proteinExistence type="predicted"/>
<feature type="non-terminal residue" evidence="1">
    <location>
        <position position="1"/>
    </location>
</feature>
<evidence type="ECO:0000313" key="2">
    <source>
        <dbReference type="Proteomes" id="UP000309997"/>
    </source>
</evidence>
<sequence>LIYLDLSSNNFIGEIPSSIGNNTLSNLQYLYLFDNFFNGTIPSFLFALPSLQYLDLHNNNLIGSISEFQHDSLVYLHLSKNYLH</sequence>
<protein>
    <submittedName>
        <fullName evidence="1">Uncharacterized protein</fullName>
    </submittedName>
</protein>
<evidence type="ECO:0000313" key="1">
    <source>
        <dbReference type="EMBL" id="KAL3574651.1"/>
    </source>
</evidence>
<dbReference type="Proteomes" id="UP000309997">
    <property type="component" value="Unassembled WGS sequence"/>
</dbReference>
<comment type="caution">
    <text evidence="1">The sequence shown here is derived from an EMBL/GenBank/DDBJ whole genome shotgun (WGS) entry which is preliminary data.</text>
</comment>
<name>A0ACC4B8F7_POPAL</name>
<reference evidence="1 2" key="1">
    <citation type="journal article" date="2024" name="Plant Biotechnol. J.">
        <title>Genome and CRISPR/Cas9 system of a widespread forest tree (Populus alba) in the world.</title>
        <authorList>
            <person name="Liu Y.J."/>
            <person name="Jiang P.F."/>
            <person name="Han X.M."/>
            <person name="Li X.Y."/>
            <person name="Wang H.M."/>
            <person name="Wang Y.J."/>
            <person name="Wang X.X."/>
            <person name="Zeng Q.Y."/>
        </authorList>
    </citation>
    <scope>NUCLEOTIDE SEQUENCE [LARGE SCALE GENOMIC DNA]</scope>
    <source>
        <strain evidence="2">cv. PAL-ZL1</strain>
    </source>
</reference>
<dbReference type="EMBL" id="RCHU02000012">
    <property type="protein sequence ID" value="KAL3574651.1"/>
    <property type="molecule type" value="Genomic_DNA"/>
</dbReference>
<gene>
    <name evidence="1" type="ORF">D5086_022752</name>
</gene>